<evidence type="ECO:0000259" key="11">
    <source>
        <dbReference type="Pfam" id="PF04909"/>
    </source>
</evidence>
<keyword evidence="8" id="KW-0862">Zinc</keyword>
<reference evidence="12" key="1">
    <citation type="submission" date="2018-05" db="EMBL/GenBank/DDBJ databases">
        <authorList>
            <person name="Lanie J.A."/>
            <person name="Ng W.-L."/>
            <person name="Kazmierczak K.M."/>
            <person name="Andrzejewski T.M."/>
            <person name="Davidsen T.M."/>
            <person name="Wayne K.J."/>
            <person name="Tettelin H."/>
            <person name="Glass J.I."/>
            <person name="Rusch D."/>
            <person name="Podicherti R."/>
            <person name="Tsui H.-C.T."/>
            <person name="Winkler M.E."/>
        </authorList>
    </citation>
    <scope>NUCLEOTIDE SEQUENCE</scope>
</reference>
<feature type="domain" description="Amidohydrolase-related" evidence="11">
    <location>
        <begin position="3"/>
        <end position="329"/>
    </location>
</feature>
<dbReference type="PANTHER" id="PTHR21240:SF27">
    <property type="entry name" value="2-AMINO-3-CARBOXYMUCONATE-6-SEMIALDEHYDE DECARBOXYLASE"/>
    <property type="match status" value="1"/>
</dbReference>
<dbReference type="SUPFAM" id="SSF51556">
    <property type="entry name" value="Metallo-dependent hydrolases"/>
    <property type="match status" value="1"/>
</dbReference>
<evidence type="ECO:0000256" key="3">
    <source>
        <dbReference type="ARBA" id="ARBA00011245"/>
    </source>
</evidence>
<dbReference type="GO" id="GO:0019748">
    <property type="term" value="P:secondary metabolic process"/>
    <property type="evidence" value="ECO:0007669"/>
    <property type="project" value="TreeGrafter"/>
</dbReference>
<evidence type="ECO:0000256" key="7">
    <source>
        <dbReference type="ARBA" id="ARBA00022793"/>
    </source>
</evidence>
<keyword evidence="7" id="KW-0210">Decarboxylase</keyword>
<dbReference type="FunFam" id="3.20.20.140:FF:000029">
    <property type="entry name" value="2-amino-3-carboxymuconate-6-semialdehyde decarboxylase"/>
    <property type="match status" value="1"/>
</dbReference>
<keyword evidence="6" id="KW-0479">Metal-binding</keyword>
<evidence type="ECO:0000256" key="5">
    <source>
        <dbReference type="ARBA" id="ARBA00021214"/>
    </source>
</evidence>
<comment type="subunit">
    <text evidence="3">Monomer.</text>
</comment>
<evidence type="ECO:0000256" key="9">
    <source>
        <dbReference type="ARBA" id="ARBA00023239"/>
    </source>
</evidence>
<dbReference type="Pfam" id="PF04909">
    <property type="entry name" value="Amidohydro_2"/>
    <property type="match status" value="1"/>
</dbReference>
<dbReference type="EC" id="4.1.1.45" evidence="4"/>
<dbReference type="GO" id="GO:0005829">
    <property type="term" value="C:cytosol"/>
    <property type="evidence" value="ECO:0007669"/>
    <property type="project" value="TreeGrafter"/>
</dbReference>
<dbReference type="GO" id="GO:0046872">
    <property type="term" value="F:metal ion binding"/>
    <property type="evidence" value="ECO:0007669"/>
    <property type="project" value="UniProtKB-KW"/>
</dbReference>
<dbReference type="GO" id="GO:0001760">
    <property type="term" value="F:aminocarboxymuconate-semialdehyde decarboxylase activity"/>
    <property type="evidence" value="ECO:0007669"/>
    <property type="project" value="UniProtKB-EC"/>
</dbReference>
<evidence type="ECO:0000256" key="10">
    <source>
        <dbReference type="ARBA" id="ARBA00031120"/>
    </source>
</evidence>
<evidence type="ECO:0000256" key="8">
    <source>
        <dbReference type="ARBA" id="ARBA00022833"/>
    </source>
</evidence>
<dbReference type="InterPro" id="IPR006680">
    <property type="entry name" value="Amidohydro-rel"/>
</dbReference>
<evidence type="ECO:0000256" key="6">
    <source>
        <dbReference type="ARBA" id="ARBA00022723"/>
    </source>
</evidence>
<dbReference type="GO" id="GO:0170033">
    <property type="term" value="P:L-amino acid metabolic process"/>
    <property type="evidence" value="ECO:0007669"/>
    <property type="project" value="UniProtKB-ARBA"/>
</dbReference>
<sequence>MKIDIHTHILPKEWPNLKEKYGYGGWIHLDHHKTGCARMMKDEHFFREVESNCWNPGVRINECDNHGVDVQVLSTVPVMFSYWAESNDALDVSKMLNDHIASVVGEFPRRFIGLGTIPLQDPEKAIIEMQRCIKELGLAGIQIGSNVNGKNLSDDSLFTVFEAASDLNTSIFIHPWDIMGKEKMEKYWLPWLVGMPAETSRAICSMIFGGVFERLPDLRIAFAHGGGSFPSTIGRIQQGYDARPDLCAIDNQVDPKSYLGEFWVDSLVHDADSLDFLIKKIGIDKVALGSDYPFPLGELKPGTLIETMNYNDQKTEKLFFQNALDWLGLSRNHFK</sequence>
<comment type="similarity">
    <text evidence="2">Belongs to the metallo-dependent hydrolases superfamily. ACMSD family.</text>
</comment>
<dbReference type="AlphaFoldDB" id="A0A381MZS1"/>
<dbReference type="GO" id="GO:0170039">
    <property type="term" value="P:proteinogenic amino acid metabolic process"/>
    <property type="evidence" value="ECO:0007669"/>
    <property type="project" value="UniProtKB-ARBA"/>
</dbReference>
<dbReference type="GO" id="GO:1901606">
    <property type="term" value="P:alpha-amino acid catabolic process"/>
    <property type="evidence" value="ECO:0007669"/>
    <property type="project" value="UniProtKB-ARBA"/>
</dbReference>
<proteinExistence type="inferred from homology"/>
<dbReference type="InterPro" id="IPR032465">
    <property type="entry name" value="ACMSD"/>
</dbReference>
<evidence type="ECO:0000256" key="4">
    <source>
        <dbReference type="ARBA" id="ARBA00012365"/>
    </source>
</evidence>
<organism evidence="12">
    <name type="scientific">marine metagenome</name>
    <dbReference type="NCBI Taxonomy" id="408172"/>
    <lineage>
        <taxon>unclassified sequences</taxon>
        <taxon>metagenomes</taxon>
        <taxon>ecological metagenomes</taxon>
    </lineage>
</organism>
<dbReference type="GO" id="GO:0016787">
    <property type="term" value="F:hydrolase activity"/>
    <property type="evidence" value="ECO:0007669"/>
    <property type="project" value="InterPro"/>
</dbReference>
<dbReference type="Gene3D" id="3.20.20.140">
    <property type="entry name" value="Metal-dependent hydrolases"/>
    <property type="match status" value="1"/>
</dbReference>
<comment type="pathway">
    <text evidence="1">Secondary metabolite metabolism; quinolate metabolism.</text>
</comment>
<accession>A0A381MZS1</accession>
<evidence type="ECO:0000256" key="1">
    <source>
        <dbReference type="ARBA" id="ARBA00005079"/>
    </source>
</evidence>
<dbReference type="EMBL" id="UINC01000032">
    <property type="protein sequence ID" value="SUZ47719.1"/>
    <property type="molecule type" value="Genomic_DNA"/>
</dbReference>
<gene>
    <name evidence="12" type="ORF">METZ01_LOCUS573</name>
</gene>
<keyword evidence="9" id="KW-0456">Lyase</keyword>
<evidence type="ECO:0000313" key="12">
    <source>
        <dbReference type="EMBL" id="SUZ47719.1"/>
    </source>
</evidence>
<dbReference type="PANTHER" id="PTHR21240">
    <property type="entry name" value="2-AMINO-3-CARBOXYLMUCONATE-6-SEMIALDEHYDE DECARBOXYLASE"/>
    <property type="match status" value="1"/>
</dbReference>
<dbReference type="InterPro" id="IPR032466">
    <property type="entry name" value="Metal_Hydrolase"/>
</dbReference>
<name>A0A381MZS1_9ZZZZ</name>
<evidence type="ECO:0000256" key="2">
    <source>
        <dbReference type="ARBA" id="ARBA00005871"/>
    </source>
</evidence>
<protein>
    <recommendedName>
        <fullName evidence="5">2-amino-3-carboxymuconate-6-semialdehyde decarboxylase</fullName>
        <ecNumber evidence="4">4.1.1.45</ecNumber>
    </recommendedName>
    <alternativeName>
        <fullName evidence="10">Picolinate carboxylase</fullName>
    </alternativeName>
</protein>